<feature type="domain" description="DUF11" evidence="3">
    <location>
        <begin position="2480"/>
        <end position="2601"/>
    </location>
</feature>
<dbReference type="NCBIfam" id="TIGR04226">
    <property type="entry name" value="RrgB_K2N_iso_D2"/>
    <property type="match status" value="4"/>
</dbReference>
<feature type="transmembrane region" description="Helical" evidence="2">
    <location>
        <begin position="2781"/>
        <end position="2802"/>
    </location>
</feature>
<feature type="compositionally biased region" description="Pro residues" evidence="1">
    <location>
        <begin position="355"/>
        <end position="365"/>
    </location>
</feature>
<dbReference type="PANTHER" id="PTHR34819">
    <property type="entry name" value="LARGE CYSTEINE-RICH PERIPLASMIC PROTEIN OMCB"/>
    <property type="match status" value="1"/>
</dbReference>
<dbReference type="SUPFAM" id="SSF49401">
    <property type="entry name" value="Bacterial adhesins"/>
    <property type="match status" value="5"/>
</dbReference>
<evidence type="ECO:0000259" key="3">
    <source>
        <dbReference type="Pfam" id="PF01345"/>
    </source>
</evidence>
<reference evidence="4 5" key="1">
    <citation type="journal article" date="2019" name="Nat. Med.">
        <title>A library of human gut bacterial isolates paired with longitudinal multiomics data enables mechanistic microbiome research.</title>
        <authorList>
            <person name="Poyet M."/>
            <person name="Groussin M."/>
            <person name="Gibbons S.M."/>
            <person name="Avila-Pacheco J."/>
            <person name="Jiang X."/>
            <person name="Kearney S.M."/>
            <person name="Perrotta A.R."/>
            <person name="Berdy B."/>
            <person name="Zhao S."/>
            <person name="Lieberman T.D."/>
            <person name="Swanson P.K."/>
            <person name="Smith M."/>
            <person name="Roesemann S."/>
            <person name="Alexander J.E."/>
            <person name="Rich S.A."/>
            <person name="Livny J."/>
            <person name="Vlamakis H."/>
            <person name="Clish C."/>
            <person name="Bullock K."/>
            <person name="Deik A."/>
            <person name="Scott J."/>
            <person name="Pierce K.A."/>
            <person name="Xavier R.J."/>
            <person name="Alm E.J."/>
        </authorList>
    </citation>
    <scope>NUCLEOTIDE SEQUENCE [LARGE SCALE GENOMIC DNA]</scope>
    <source>
        <strain evidence="4 5">BIOML-A1</strain>
    </source>
</reference>
<dbReference type="EMBL" id="WWVQ01000055">
    <property type="protein sequence ID" value="MZL34841.1"/>
    <property type="molecule type" value="Genomic_DNA"/>
</dbReference>
<feature type="region of interest" description="Disordered" evidence="1">
    <location>
        <begin position="2741"/>
        <end position="2773"/>
    </location>
</feature>
<evidence type="ECO:0000256" key="2">
    <source>
        <dbReference type="SAM" id="Phobius"/>
    </source>
</evidence>
<dbReference type="Pfam" id="PF01345">
    <property type="entry name" value="DUF11"/>
    <property type="match status" value="4"/>
</dbReference>
<keyword evidence="2" id="KW-0472">Membrane</keyword>
<dbReference type="Gene3D" id="2.60.40.740">
    <property type="match status" value="8"/>
</dbReference>
<keyword evidence="2" id="KW-0812">Transmembrane</keyword>
<dbReference type="InterPro" id="IPR001434">
    <property type="entry name" value="OmcB-like_DUF11"/>
</dbReference>
<feature type="compositionally biased region" description="Basic and acidic residues" evidence="1">
    <location>
        <begin position="2162"/>
        <end position="2183"/>
    </location>
</feature>
<dbReference type="InterPro" id="IPR008966">
    <property type="entry name" value="Adhesion_dom_sf"/>
</dbReference>
<gene>
    <name evidence="4" type="ORF">GT728_17000</name>
</gene>
<proteinExistence type="predicted"/>
<sequence>MERKKKSALCNKVISLFTSLLMVLSTIIGYIPTSAVSVSAADSYPLQEISSGTKLSSLRKYNPKSDILINPTPDKISGYSTNDDFDKNKDGSLWKDKSGRYLRIRTKSGFATFDGKQWTVRKDQFHPTITYYKAGYDKKNKQYYNLTMRVEKYESDGYIWYMADSSTRDKQYSKITTKPECPYIYIDTKKSSVGISGLKNVQCSFTWSKYTEDNGSEDIPADQAAKLNSYITIRDLDDGQAMKIAGNQKGNLDVYKLKGSKFITEQDGWYVSKSGETTSPSDKKSWVQALLTGSPTFIMWFRANEPNKVVHDTEYNEQWGMPANTCYSWNKNNAGMISGNYFEYTAESLINIIPDPEPTPTPGGDPEPNDPSIEKVVVQKGGSYDDAYKAVSPEDAFEINDYDDYDYLIKTAGPGAETDSYEIVDTLEDCLTIDDTHHITITDKDGTNVSNDFNFSIKGQTITASAKTDYMKSSDFKKADQEFMVRLTVHRIKTKDVYTFMAPWIANDPENTGYTFYVPNASTVRYRVKDAKETTQLDSEPCWVTDEIKCKLTVEKDAKYDDWKVGDEVSYSVEVTQTKQDGYATNVVVKDTDIPSSLKLVNNGWEVSGPNSGTIPSMSSTEEGNGWILTCPLLQYNESIKITFKCIATADSNGQDWINTVTAEADNFTDDDGSSITASDSAEVWVNSPVLTVDKVADRYEYEVGDTVNYTVSVKNTADYTIAQNVEVSDIDIPEGLELQGDPTIEMGGEDTSIGWPVVDGTTTIATEERDNNVEVTSDGNSWTINAKYLTSKQPLNITFSCIATKAANGVESQNVVSATADNFLSLDENQEPQTAQDDAEVYVNTAYFDIEKTSDAYEWQVGDHVPFNITVKNVNDEGTQDLADDEKYADVDEGEKEKIGAAGKTVARNVIITDKDIPAGFKLDFDSVDVQTGDTSKSVEDEIDEQLAALDNDTEQSMTEDEILANAGIDLDEDGSDSDGDTDLDLPELNGDQDGTGDSGDTDLPDGTNPEEHEPTPAEEMTVTGIPDSFDDHVAGTADKTNDVDESLWNETVTTPITKELTQVGNGWELKISNLPAGNDVNIRFTCEALEAGNGAEGVNVGTVSATNGIEKSDDAEAYINTAALSIDKQMVNKYAAGGEEDAQDGREGYEFRVGDDVEYKLVVNNNQKGSIARNVVISDTTIPVGMELDESSITVEGVPETYVNPVAGTDDPANQLDPDHYNETSVEPVNYNVERVNGGFQVTIDNLPCTTGDTLNNVTTPVVITYHCTPGSILNGYEVINTGKAAADNASEVKDSERIWINSPELKVIKDSDRYEYIVGDTVTYQVDVTQEQAGCLARDITITDVIDTEGVKLQKNSIVLIDEDGNKIEPESVEVNGNTFTVNTGRNLINNKSGYTTVDMSKADDEKGDSGYFQNGEYNPLGIDKESKLTLEYAVEITDEDLAGQSIHNTVTANSKENIPVEDEHEVLVYGPALDIVKESDKVEYQVGEKAQYKLTIRELRDNITAKQVVVTDTFEKEGMKISKINVRLNGEKLDGAEIEQTADNAFVINTGADLTIEDKLEVFYTVVFTDPSLHDQDIVNVATAKGENTEEERQDNCVHIVDETPGLQIKKSSDKTSYKVGETGHYTVVVSNTEKGTTARNVIIKDALQVEGAKIVDGSIKIYNDAGKLMDDAEIEHSDTDYAIATGHDLEYKEQFTVNYDVLFEAETLAGKDILNVARATCDNLRVETKTPSPIKLANGLEVYKSADPATGSVVKNGDTINYSINVKNTSNDDMKNVLVKDMIPEYTEYASSEEQDGVITGTRTLNDKLYATFVIESLSAGEEKTVSFAVTVTDAPQEAMILNVAQVRVTKFALDDQTDNTWTHEAFRNTNETVHYTDTRWVKDQNVVYIDGGKLSIEKSSDKMNYSVGETGHYTVSVKQKVEGAVARNVVVADKLQKKGAYIQKDSIKAYILREGAEEPEEIEDVQLVAKDFEYTLYTNTNLKYGEEILVKYDVLFKDAELEGQQIKNVALTKDDSTVPGDEPTDTNRVTVGDAGLIIAKSSDKTKYKVGDVGKYTLKVTAADQSRTIKNVVVKDVMKQKGAHLVTGTVRTYYDNEELKVDVQEKDNGFVVETKHDLSGTHAIYVTYDVVFEEASLDGRDVTNIATTWGDNTNPSDDEHTVHVGDGDTPDTPDKPDTPDTPDTPDKPGVGGMTITKTANKNEVSVGDVVSYTLSATVNSGKETAKNVVITDTLDADLFEHLEIVKDSFRSYLDDSEFHGADLSISSTGFTLKSGKDMKPGQVMKVTYDVKVKDDTLKGKTFKNIATVSSDNMDTAKDKESVKVKTDDPVEGGMTISKKANQSKVSVGDTVSYTLEAKVNSGTDTAKNVVIKDTVDSAYAKYVSIDRSSVHCYIDNSEFAPKSLDVTENGFTVTSGKDLKPGQVMKVTYDMKVVSDKLKGKSIKNAAVVSSDNMNPGNDTEIVEVPSDKPVTGGLNLTKIGDHSQINVGDTVKYTLIGKTTSADTAVNVVIKDALDNKGVIDESSIKAYLDDQLFTPKKLSVTDDGFTMETGKDLAAKQILKVTYSVRFADESLAGKTVKNTAVISSDNMDPVDADHGVTVNPKEEEKPALSIDKNVNLSSASVGDTLSYTLTVKETEKDQTAKNVVVRDNFDTTGMKVGGIQATLDGKSIKADVTKADNGFVVNTNTDLAYGSTLKITYQAVVSDSSLAGKMVGNTAIASADNADDVAANAGVSIAENPSPSETPAPSTTPAPGADSSDNTTNTVGPKTGLVNHAGMYAGIGLGIVAVAAIAVFVMRRKKK</sequence>
<evidence type="ECO:0000256" key="1">
    <source>
        <dbReference type="SAM" id="MobiDB-lite"/>
    </source>
</evidence>
<feature type="compositionally biased region" description="Acidic residues" evidence="1">
    <location>
        <begin position="971"/>
        <end position="987"/>
    </location>
</feature>
<accession>A0A6L8T8V9</accession>
<feature type="region of interest" description="Disordered" evidence="1">
    <location>
        <begin position="971"/>
        <end position="1043"/>
    </location>
</feature>
<dbReference type="PROSITE" id="PS00018">
    <property type="entry name" value="EF_HAND_1"/>
    <property type="match status" value="1"/>
</dbReference>
<dbReference type="RefSeq" id="WP_161234140.1">
    <property type="nucleotide sequence ID" value="NZ_WWVI01000053.1"/>
</dbReference>
<feature type="domain" description="DUF11" evidence="3">
    <location>
        <begin position="2199"/>
        <end position="2326"/>
    </location>
</feature>
<dbReference type="Proteomes" id="UP000477285">
    <property type="component" value="Unassembled WGS sequence"/>
</dbReference>
<organism evidence="4 5">
    <name type="scientific">Blautia wexlerae</name>
    <dbReference type="NCBI Taxonomy" id="418240"/>
    <lineage>
        <taxon>Bacteria</taxon>
        <taxon>Bacillati</taxon>
        <taxon>Bacillota</taxon>
        <taxon>Clostridia</taxon>
        <taxon>Lachnospirales</taxon>
        <taxon>Lachnospiraceae</taxon>
        <taxon>Blautia</taxon>
    </lineage>
</organism>
<feature type="region of interest" description="Disordered" evidence="1">
    <location>
        <begin position="2152"/>
        <end position="2200"/>
    </location>
</feature>
<dbReference type="InterPro" id="IPR026466">
    <property type="entry name" value="Fim_isopep_form_D2_dom"/>
</dbReference>
<evidence type="ECO:0000313" key="4">
    <source>
        <dbReference type="EMBL" id="MZL34841.1"/>
    </source>
</evidence>
<dbReference type="InterPro" id="IPR051172">
    <property type="entry name" value="Chlamydia_OmcB"/>
</dbReference>
<feature type="region of interest" description="Disordered" evidence="1">
    <location>
        <begin position="353"/>
        <end position="373"/>
    </location>
</feature>
<name>A0A6L8T8V9_9FIRM</name>
<keyword evidence="2" id="KW-1133">Transmembrane helix</keyword>
<dbReference type="InterPro" id="IPR018247">
    <property type="entry name" value="EF_Hand_1_Ca_BS"/>
</dbReference>
<feature type="domain" description="DUF11" evidence="3">
    <location>
        <begin position="1745"/>
        <end position="1865"/>
    </location>
</feature>
<evidence type="ECO:0000313" key="5">
    <source>
        <dbReference type="Proteomes" id="UP000477285"/>
    </source>
</evidence>
<dbReference type="NCBIfam" id="TIGR01451">
    <property type="entry name" value="B_ant_repeat"/>
    <property type="match status" value="8"/>
</dbReference>
<comment type="caution">
    <text evidence="4">The sequence shown here is derived from an EMBL/GenBank/DDBJ whole genome shotgun (WGS) entry which is preliminary data.</text>
</comment>
<dbReference type="InterPro" id="IPR047589">
    <property type="entry name" value="DUF11_rpt"/>
</dbReference>
<feature type="domain" description="DUF11" evidence="3">
    <location>
        <begin position="2340"/>
        <end position="2468"/>
    </location>
</feature>
<protein>
    <submittedName>
        <fullName evidence="4">Isopeptide-forming domain-containing fimbrial protein</fullName>
    </submittedName>
</protein>
<dbReference type="PANTHER" id="PTHR34819:SF3">
    <property type="entry name" value="CELL SURFACE PROTEIN"/>
    <property type="match status" value="1"/>
</dbReference>